<comment type="caution">
    <text evidence="1">The sequence shown here is derived from an EMBL/GenBank/DDBJ whole genome shotgun (WGS) entry which is preliminary data.</text>
</comment>
<dbReference type="OrthoDB" id="9766750at2"/>
<keyword evidence="2" id="KW-1185">Reference proteome</keyword>
<proteinExistence type="predicted"/>
<organism evidence="1 2">
    <name type="scientific">Anditalea andensis</name>
    <dbReference type="NCBI Taxonomy" id="1048983"/>
    <lineage>
        <taxon>Bacteria</taxon>
        <taxon>Pseudomonadati</taxon>
        <taxon>Bacteroidota</taxon>
        <taxon>Cytophagia</taxon>
        <taxon>Cytophagales</taxon>
        <taxon>Cytophagaceae</taxon>
        <taxon>Anditalea</taxon>
    </lineage>
</organism>
<dbReference type="STRING" id="1048983.EL17_16540"/>
<evidence type="ECO:0000313" key="1">
    <source>
        <dbReference type="EMBL" id="KEO72354.1"/>
    </source>
</evidence>
<gene>
    <name evidence="1" type="ORF">EL17_16540</name>
</gene>
<protein>
    <recommendedName>
        <fullName evidence="3">Helix-hairpin-helix DNA-binding motif class 1 domain-containing protein</fullName>
    </recommendedName>
</protein>
<dbReference type="Pfam" id="PF12836">
    <property type="entry name" value="HHH_3"/>
    <property type="match status" value="1"/>
</dbReference>
<dbReference type="EMBL" id="JMIH01000024">
    <property type="protein sequence ID" value="KEO72354.1"/>
    <property type="molecule type" value="Genomic_DNA"/>
</dbReference>
<dbReference type="Proteomes" id="UP000027821">
    <property type="component" value="Unassembled WGS sequence"/>
</dbReference>
<evidence type="ECO:0008006" key="3">
    <source>
        <dbReference type="Google" id="ProtNLM"/>
    </source>
</evidence>
<dbReference type="RefSeq" id="WP_035076820.1">
    <property type="nucleotide sequence ID" value="NZ_JMIH01000024.1"/>
</dbReference>
<name>A0A074KTW4_9BACT</name>
<dbReference type="eggNOG" id="COG1555">
    <property type="taxonomic scope" value="Bacteria"/>
</dbReference>
<sequence>MKRRLVIGLIIYLHAGIIYAQTFRRNDIDLEALIEELFPIQDDEDLDYENIYENLLQLFLNPLPLNRATAEELQSLYLLSPLQINSIIEHRDTFGPMLSVYELQAVPEMDLQTIYRLIPFVTIADGESYLTGSLWKRITHERDAYLIIRHRRVWETRKGYTAPDTLSSGRLTSRYMGDPNDLYVRFRIQHVKDFSLGFTLDKDPGEQFIWDPSTHRYKFNFVSAHFTVYNKGKWKAISIGDFQMQSGQGLVFGAGFSVGKGAETITTVRRSTIGLRPYTSVLEYGFFRGAAATYSLESINVTALASSTPRDGRIETILDTLERQDAFISSLMLSGLHRTPTEIANKAQAREQNLGINLHYQSIGRKLQVGMNALLTSFSQPFIRSPRIYNQFEFRGQYNHIKSAYFSYNLQNYFFFGESAISKSGGTGTVLGLMSSLNPNVDLSVLWRKYDRDFHSLYGNAFSEGTRPINETGLYLGLNIKPLRKVNWSGYYDQFRFPWLRFRAYAPSEGYEWLQRLAYNPSRQLMLYLQVREETKDRNTSLENTNGHGYNLRPAKRRNYLANLDFAIDKQWSIKSRVQFSTFEFEKNQTSGFAIIQDLNLNMDKWKWSGRIALFDTEDYENRQYVFERNVLWAFSIPQYNGQGVRYYLLGQYRLSPKLTFWGRMGRTTYTDREIISSGLQEINGHRLTETTFQMRYQFNR</sequence>
<reference evidence="1 2" key="1">
    <citation type="submission" date="2014-04" db="EMBL/GenBank/DDBJ databases">
        <title>Characterization and application of a salt tolerant electro-active bacterium.</title>
        <authorList>
            <person name="Yang L."/>
            <person name="Wei S."/>
            <person name="Tay Q.X.M."/>
        </authorList>
    </citation>
    <scope>NUCLEOTIDE SEQUENCE [LARGE SCALE GENOMIC DNA]</scope>
    <source>
        <strain evidence="1 2">LY1</strain>
    </source>
</reference>
<evidence type="ECO:0000313" key="2">
    <source>
        <dbReference type="Proteomes" id="UP000027821"/>
    </source>
</evidence>
<dbReference type="InterPro" id="IPR010994">
    <property type="entry name" value="RuvA_2-like"/>
</dbReference>
<dbReference type="SUPFAM" id="SSF47781">
    <property type="entry name" value="RuvA domain 2-like"/>
    <property type="match status" value="1"/>
</dbReference>
<dbReference type="Gene3D" id="1.10.150.280">
    <property type="entry name" value="AF1531-like domain"/>
    <property type="match status" value="1"/>
</dbReference>
<accession>A0A074KTW4</accession>
<dbReference type="AlphaFoldDB" id="A0A074KTW4"/>